<feature type="domain" description="FAD-binding PCMH-type" evidence="6">
    <location>
        <begin position="9"/>
        <end position="176"/>
    </location>
</feature>
<dbReference type="eggNOG" id="COG0277">
    <property type="taxonomic scope" value="Bacteria"/>
</dbReference>
<dbReference type="GO" id="GO:0009690">
    <property type="term" value="P:cytokinin metabolic process"/>
    <property type="evidence" value="ECO:0007669"/>
    <property type="project" value="InterPro"/>
</dbReference>
<evidence type="ECO:0000259" key="6">
    <source>
        <dbReference type="PROSITE" id="PS51387"/>
    </source>
</evidence>
<dbReference type="SUPFAM" id="SSF55103">
    <property type="entry name" value="FAD-linked oxidases, C-terminal domain"/>
    <property type="match status" value="1"/>
</dbReference>
<dbReference type="AlphaFoldDB" id="D1ADS3"/>
<dbReference type="InterPro" id="IPR016169">
    <property type="entry name" value="FAD-bd_PCMH_sub2"/>
</dbReference>
<dbReference type="STRING" id="471852.Tcur_1966"/>
<evidence type="ECO:0000256" key="4">
    <source>
        <dbReference type="ARBA" id="ARBA00022827"/>
    </source>
</evidence>
<dbReference type="Gene3D" id="3.30.465.10">
    <property type="match status" value="1"/>
</dbReference>
<evidence type="ECO:0000313" key="7">
    <source>
        <dbReference type="EMBL" id="ACY97533.1"/>
    </source>
</evidence>
<dbReference type="InterPro" id="IPR016170">
    <property type="entry name" value="Cytok_DH_C_sf"/>
</dbReference>
<evidence type="ECO:0000256" key="2">
    <source>
        <dbReference type="ARBA" id="ARBA00005466"/>
    </source>
</evidence>
<evidence type="ECO:0000256" key="1">
    <source>
        <dbReference type="ARBA" id="ARBA00001974"/>
    </source>
</evidence>
<dbReference type="PROSITE" id="PS51387">
    <property type="entry name" value="FAD_PCMH"/>
    <property type="match status" value="1"/>
</dbReference>
<dbReference type="InterPro" id="IPR016167">
    <property type="entry name" value="FAD-bd_PCMH_sub1"/>
</dbReference>
<dbReference type="Gene3D" id="3.30.43.10">
    <property type="entry name" value="Uridine Diphospho-n-acetylenolpyruvylglucosamine Reductase, domain 2"/>
    <property type="match status" value="1"/>
</dbReference>
<dbReference type="Proteomes" id="UP000001918">
    <property type="component" value="Chromosome"/>
</dbReference>
<dbReference type="RefSeq" id="WP_012852317.1">
    <property type="nucleotide sequence ID" value="NC_013510.1"/>
</dbReference>
<dbReference type="Pfam" id="PF09265">
    <property type="entry name" value="Cytokin-bind"/>
    <property type="match status" value="1"/>
</dbReference>
<sequence length="378" mass="39942">MFGDFGGIVRLLPRHVARPATVEEVAAVLREADGPVVPRGCGHSTYGQAQCDGGVLLDLRGLCAVREVGRGRAVVEAGATWRQVLEATLPHGLTPPVLTDYLDVTVGGTLSAGGIGGASLRHGLQADQVLSLDVVTPQGRLVHCSPRRNRALFDAVRGGLGRHGVIVRAALRLVPAPPFVRSHRLLYATAGALLDAQRRIPADHVSGQAKHDPVWRYELTAVRYGPGPRIPGAVEVEELSYAEFADRMRPDVTELIRIGEWERPHPWGIVLLPPRRAAEVIEATLAETSPADLGLSGVVLISPLTVRHVPALGAPGDAVMLAMLRTASPGAASPEAMLEANRRLLARAKAVGGIRYPIDAVPDFSTAGDREAASNGAG</sequence>
<dbReference type="EMBL" id="CP001738">
    <property type="protein sequence ID" value="ACY97533.1"/>
    <property type="molecule type" value="Genomic_DNA"/>
</dbReference>
<dbReference type="PANTHER" id="PTHR13878:SF127">
    <property type="entry name" value="CYTOKININ DEHYDROGENASE 3"/>
    <property type="match status" value="1"/>
</dbReference>
<dbReference type="InterPro" id="IPR016164">
    <property type="entry name" value="FAD-linked_Oxase-like_C"/>
</dbReference>
<name>D1ADS3_THECD</name>
<keyword evidence="4" id="KW-0274">FAD</keyword>
<dbReference type="InterPro" id="IPR036318">
    <property type="entry name" value="FAD-bd_PCMH-like_sf"/>
</dbReference>
<keyword evidence="5" id="KW-0560">Oxidoreductase</keyword>
<dbReference type="OrthoDB" id="6278354at2"/>
<dbReference type="GO" id="GO:0071949">
    <property type="term" value="F:FAD binding"/>
    <property type="evidence" value="ECO:0007669"/>
    <property type="project" value="InterPro"/>
</dbReference>
<evidence type="ECO:0000256" key="5">
    <source>
        <dbReference type="ARBA" id="ARBA00023002"/>
    </source>
</evidence>
<accession>D1ADS3</accession>
<dbReference type="GO" id="GO:0019139">
    <property type="term" value="F:cytokinin dehydrogenase activity"/>
    <property type="evidence" value="ECO:0007669"/>
    <property type="project" value="InterPro"/>
</dbReference>
<dbReference type="InterPro" id="IPR016166">
    <property type="entry name" value="FAD-bd_PCMH"/>
</dbReference>
<keyword evidence="3" id="KW-0285">Flavoprotein</keyword>
<proteinExistence type="inferred from homology"/>
<dbReference type="Pfam" id="PF01565">
    <property type="entry name" value="FAD_binding_4"/>
    <property type="match status" value="1"/>
</dbReference>
<dbReference type="InterPro" id="IPR050432">
    <property type="entry name" value="FAD-linked_Oxidoreductases_BP"/>
</dbReference>
<comment type="similarity">
    <text evidence="2">Belongs to the oxygen-dependent FAD-linked oxidoreductase family.</text>
</comment>
<comment type="cofactor">
    <cofactor evidence="1">
        <name>FAD</name>
        <dbReference type="ChEBI" id="CHEBI:57692"/>
    </cofactor>
</comment>
<evidence type="ECO:0000313" key="8">
    <source>
        <dbReference type="Proteomes" id="UP000001918"/>
    </source>
</evidence>
<dbReference type="InterPro" id="IPR015345">
    <property type="entry name" value="Cytokinin_DH_FAD/cytokin-bd"/>
</dbReference>
<reference evidence="7 8" key="1">
    <citation type="journal article" date="2011" name="Stand. Genomic Sci.">
        <title>Complete genome sequence of Thermomonospora curvata type strain (B9).</title>
        <authorList>
            <person name="Chertkov O."/>
            <person name="Sikorski J."/>
            <person name="Nolan M."/>
            <person name="Lapidus A."/>
            <person name="Lucas S."/>
            <person name="Del Rio T.G."/>
            <person name="Tice H."/>
            <person name="Cheng J.F."/>
            <person name="Goodwin L."/>
            <person name="Pitluck S."/>
            <person name="Liolios K."/>
            <person name="Ivanova N."/>
            <person name="Mavromatis K."/>
            <person name="Mikhailova N."/>
            <person name="Ovchinnikova G."/>
            <person name="Pati A."/>
            <person name="Chen A."/>
            <person name="Palaniappan K."/>
            <person name="Djao O.D."/>
            <person name="Land M."/>
            <person name="Hauser L."/>
            <person name="Chang Y.J."/>
            <person name="Jeffries C.D."/>
            <person name="Brettin T."/>
            <person name="Han C."/>
            <person name="Detter J.C."/>
            <person name="Rohde M."/>
            <person name="Goker M."/>
            <person name="Woyke T."/>
            <person name="Bristow J."/>
            <person name="Eisen J.A."/>
            <person name="Markowitz V."/>
            <person name="Hugenholtz P."/>
            <person name="Klenk H.P."/>
            <person name="Kyrpides N.C."/>
        </authorList>
    </citation>
    <scope>NUCLEOTIDE SEQUENCE [LARGE SCALE GENOMIC DNA]</scope>
    <source>
        <strain evidence="8">ATCC 19995 / DSM 43183 / JCM 3096 / KCTC 9072 / NBRC 15933 / NCIMB 10081 / Henssen B9</strain>
    </source>
</reference>
<gene>
    <name evidence="7" type="ordered locus">Tcur_1966</name>
</gene>
<dbReference type="HOGENOM" id="CLU_024955_1_1_11"/>
<dbReference type="Gene3D" id="3.40.462.10">
    <property type="entry name" value="FAD-linked oxidases, C-terminal domain"/>
    <property type="match status" value="1"/>
</dbReference>
<dbReference type="PANTHER" id="PTHR13878">
    <property type="entry name" value="GULONOLACTONE OXIDASE"/>
    <property type="match status" value="1"/>
</dbReference>
<dbReference type="SUPFAM" id="SSF56176">
    <property type="entry name" value="FAD-binding/transporter-associated domain-like"/>
    <property type="match status" value="1"/>
</dbReference>
<keyword evidence="8" id="KW-1185">Reference proteome</keyword>
<evidence type="ECO:0000256" key="3">
    <source>
        <dbReference type="ARBA" id="ARBA00022630"/>
    </source>
</evidence>
<organism evidence="7 8">
    <name type="scientific">Thermomonospora curvata (strain ATCC 19995 / DSM 43183 / JCM 3096 / KCTC 9072 / NBRC 15933 / NCIMB 10081 / Henssen B9)</name>
    <dbReference type="NCBI Taxonomy" id="471852"/>
    <lineage>
        <taxon>Bacteria</taxon>
        <taxon>Bacillati</taxon>
        <taxon>Actinomycetota</taxon>
        <taxon>Actinomycetes</taxon>
        <taxon>Streptosporangiales</taxon>
        <taxon>Thermomonosporaceae</taxon>
        <taxon>Thermomonospora</taxon>
    </lineage>
</organism>
<dbReference type="KEGG" id="tcu:Tcur_1966"/>
<protein>
    <submittedName>
        <fullName evidence="7">FAD linked oxidase domain protein</fullName>
    </submittedName>
</protein>
<dbReference type="InterPro" id="IPR006094">
    <property type="entry name" value="Oxid_FAD_bind_N"/>
</dbReference>